<evidence type="ECO:0000313" key="2">
    <source>
        <dbReference type="EMBL" id="AXY23135.1"/>
    </source>
</evidence>
<dbReference type="Pfam" id="PF06676">
    <property type="entry name" value="DUF1178"/>
    <property type="match status" value="1"/>
</dbReference>
<evidence type="ECO:0000313" key="3">
    <source>
        <dbReference type="Proteomes" id="UP000264120"/>
    </source>
</evidence>
<dbReference type="InterPro" id="IPR009562">
    <property type="entry name" value="DUF1178"/>
</dbReference>
<feature type="region of interest" description="Disordered" evidence="1">
    <location>
        <begin position="52"/>
        <end position="77"/>
    </location>
</feature>
<proteinExistence type="predicted"/>
<dbReference type="RefSeq" id="WP_102323583.1">
    <property type="nucleotide sequence ID" value="NZ_CALCQY010000025.1"/>
</dbReference>
<name>A0A347WE42_9PROT</name>
<feature type="compositionally biased region" description="Low complexity" evidence="1">
    <location>
        <begin position="59"/>
        <end position="68"/>
    </location>
</feature>
<dbReference type="PIRSF" id="PIRSF032131">
    <property type="entry name" value="UCP032131"/>
    <property type="match status" value="1"/>
</dbReference>
<dbReference type="AlphaFoldDB" id="A0A347WE42"/>
<gene>
    <name evidence="2" type="ORF">CD178_02386</name>
</gene>
<accession>A0A347WE42</accession>
<reference evidence="2 3" key="1">
    <citation type="submission" date="2017-08" db="EMBL/GenBank/DDBJ databases">
        <title>Complete genome sequence of Gluconacetobacter saccharivorans CV1 isolated from Fermented Vinegar.</title>
        <authorList>
            <person name="Kim S.-Y."/>
        </authorList>
    </citation>
    <scope>NUCLEOTIDE SEQUENCE [LARGE SCALE GENOMIC DNA]</scope>
    <source>
        <strain evidence="2 3">CV1</strain>
    </source>
</reference>
<keyword evidence="3" id="KW-1185">Reference proteome</keyword>
<dbReference type="GeneID" id="98312626"/>
<sequence>MIRYQLRCSAGHEFEGWFPGSSAFERQAESGLLSCPQCGVTQVERALMAPAVHTGGGMPAPVEQEAAPPATPPGHASAGVPDAMIALLQKMRETIEEHCEDVGDRFAEEALSMHRGESEARSIYGNMTAHERAELDEEGVDVQLIPWVRRADS</sequence>
<evidence type="ECO:0000256" key="1">
    <source>
        <dbReference type="SAM" id="MobiDB-lite"/>
    </source>
</evidence>
<dbReference type="EMBL" id="CP023036">
    <property type="protein sequence ID" value="AXY23135.1"/>
    <property type="molecule type" value="Genomic_DNA"/>
</dbReference>
<dbReference type="OrthoDB" id="9799894at2"/>
<protein>
    <submittedName>
        <fullName evidence="2">Uncharacterized protein</fullName>
    </submittedName>
</protein>
<dbReference type="KEGG" id="ksc:CD178_02386"/>
<organism evidence="2 3">
    <name type="scientific">Komagataeibacter saccharivorans</name>
    <dbReference type="NCBI Taxonomy" id="265959"/>
    <lineage>
        <taxon>Bacteria</taxon>
        <taxon>Pseudomonadati</taxon>
        <taxon>Pseudomonadota</taxon>
        <taxon>Alphaproteobacteria</taxon>
        <taxon>Acetobacterales</taxon>
        <taxon>Acetobacteraceae</taxon>
        <taxon>Komagataeibacter</taxon>
    </lineage>
</organism>
<dbReference type="Proteomes" id="UP000264120">
    <property type="component" value="Chromosome"/>
</dbReference>